<proteinExistence type="predicted"/>
<accession>A0A484ARX6</accession>
<name>A0A484ARX6_DRONA</name>
<keyword evidence="3" id="KW-1185">Reference proteome</keyword>
<feature type="compositionally biased region" description="Polar residues" evidence="1">
    <location>
        <begin position="1"/>
        <end position="14"/>
    </location>
</feature>
<comment type="caution">
    <text evidence="2">The sequence shown here is derived from an EMBL/GenBank/DDBJ whole genome shotgun (WGS) entry which is preliminary data.</text>
</comment>
<feature type="non-terminal residue" evidence="2">
    <location>
        <position position="94"/>
    </location>
</feature>
<protein>
    <submittedName>
        <fullName evidence="2">Uncharacterized protein</fullName>
    </submittedName>
</protein>
<dbReference type="Proteomes" id="UP000295192">
    <property type="component" value="Unassembled WGS sequence"/>
</dbReference>
<sequence>MSESQGALSRNQLQKPKPKSKSKSISKSNRKPKRNQQANPSWMRGSTVIRPALGRHNRGAAVAGFGLLFGLLLLLQLLAATQSTPSPSTMPQKR</sequence>
<dbReference type="AlphaFoldDB" id="A0A484ARX6"/>
<organism evidence="2 3">
    <name type="scientific">Drosophila navojoa</name>
    <name type="common">Fruit fly</name>
    <dbReference type="NCBI Taxonomy" id="7232"/>
    <lineage>
        <taxon>Eukaryota</taxon>
        <taxon>Metazoa</taxon>
        <taxon>Ecdysozoa</taxon>
        <taxon>Arthropoda</taxon>
        <taxon>Hexapoda</taxon>
        <taxon>Insecta</taxon>
        <taxon>Pterygota</taxon>
        <taxon>Neoptera</taxon>
        <taxon>Endopterygota</taxon>
        <taxon>Diptera</taxon>
        <taxon>Brachycera</taxon>
        <taxon>Muscomorpha</taxon>
        <taxon>Ephydroidea</taxon>
        <taxon>Drosophilidae</taxon>
        <taxon>Drosophila</taxon>
    </lineage>
</organism>
<evidence type="ECO:0000313" key="2">
    <source>
        <dbReference type="EMBL" id="TDG38315.1"/>
    </source>
</evidence>
<feature type="compositionally biased region" description="Basic residues" evidence="1">
    <location>
        <begin position="16"/>
        <end position="34"/>
    </location>
</feature>
<reference evidence="2 3" key="1">
    <citation type="journal article" date="2019" name="J. Hered.">
        <title>An Improved Genome Assembly for Drosophila navojoa, the Basal Species in the mojavensis Cluster.</title>
        <authorList>
            <person name="Vanderlinde T."/>
            <person name="Dupim E.G."/>
            <person name="Nazario-Yepiz N.O."/>
            <person name="Carvalho A.B."/>
        </authorList>
    </citation>
    <scope>NUCLEOTIDE SEQUENCE [LARGE SCALE GENOMIC DNA]</scope>
    <source>
        <strain evidence="2">Navoj_Jal97</strain>
        <tissue evidence="2">Whole organism</tissue>
    </source>
</reference>
<evidence type="ECO:0000256" key="1">
    <source>
        <dbReference type="SAM" id="MobiDB-lite"/>
    </source>
</evidence>
<gene>
    <name evidence="2" type="ORF">AWZ03_015263</name>
</gene>
<feature type="region of interest" description="Disordered" evidence="1">
    <location>
        <begin position="1"/>
        <end position="46"/>
    </location>
</feature>
<evidence type="ECO:0000313" key="3">
    <source>
        <dbReference type="Proteomes" id="UP000295192"/>
    </source>
</evidence>
<dbReference type="EMBL" id="LSRL02005238">
    <property type="protein sequence ID" value="TDG38315.1"/>
    <property type="molecule type" value="Genomic_DNA"/>
</dbReference>